<dbReference type="PROSITE" id="PS50263">
    <property type="entry name" value="CN_HYDROLASE"/>
    <property type="match status" value="1"/>
</dbReference>
<reference evidence="4" key="1">
    <citation type="submission" date="2016-10" db="EMBL/GenBank/DDBJ databases">
        <authorList>
            <person name="Varghese N."/>
            <person name="Submissions S."/>
        </authorList>
    </citation>
    <scope>NUCLEOTIDE SEQUENCE [LARGE SCALE GENOMIC DNA]</scope>
    <source>
        <strain evidence="4">CCM 7469</strain>
    </source>
</reference>
<dbReference type="PANTHER" id="PTHR43674">
    <property type="entry name" value="NITRILASE C965.09-RELATED"/>
    <property type="match status" value="1"/>
</dbReference>
<sequence length="262" mass="28462">MRLALYQCPPGPDDRAGNLRRLREAAQRAASQGADLLVCPEMFVSGYNIGAARVAALAEAAGGSTAAAIATIARDNDLGILYGYPESNPDGAPFNSVQLIDRHGERRANYRKTHLYGDLDRSQFSPSDEAAAVFELDGWKIGLLICFDVEFPEAVRSLALAGADLILVPTANMRPYEFVAEVLVPCRAYENQVFLAYANFQGVEGELDYCGLSSVVAPDGQVLARASQAEELLIADLDPERLAMARAGFSYLKLRRPLLYRS</sequence>
<name>A0A1G8L161_9PSED</name>
<dbReference type="EMBL" id="FNDS01000010">
    <property type="protein sequence ID" value="SDI49484.1"/>
    <property type="molecule type" value="Genomic_DNA"/>
</dbReference>
<dbReference type="InterPro" id="IPR036526">
    <property type="entry name" value="C-N_Hydrolase_sf"/>
</dbReference>
<dbReference type="Proteomes" id="UP000199636">
    <property type="component" value="Unassembled WGS sequence"/>
</dbReference>
<dbReference type="GO" id="GO:0050126">
    <property type="term" value="F:N-carbamoylputrescine amidase activity"/>
    <property type="evidence" value="ECO:0007669"/>
    <property type="project" value="TreeGrafter"/>
</dbReference>
<dbReference type="InterPro" id="IPR003010">
    <property type="entry name" value="C-N_Hydrolase"/>
</dbReference>
<accession>A0A1G8L161</accession>
<dbReference type="SUPFAM" id="SSF56317">
    <property type="entry name" value="Carbon-nitrogen hydrolase"/>
    <property type="match status" value="1"/>
</dbReference>
<evidence type="ECO:0000313" key="4">
    <source>
        <dbReference type="Proteomes" id="UP000199636"/>
    </source>
</evidence>
<dbReference type="InterPro" id="IPR044083">
    <property type="entry name" value="RamA-like"/>
</dbReference>
<organism evidence="3 4">
    <name type="scientific">Pseudomonas panipatensis</name>
    <dbReference type="NCBI Taxonomy" id="428992"/>
    <lineage>
        <taxon>Bacteria</taxon>
        <taxon>Pseudomonadati</taxon>
        <taxon>Pseudomonadota</taxon>
        <taxon>Gammaproteobacteria</taxon>
        <taxon>Pseudomonadales</taxon>
        <taxon>Pseudomonadaceae</taxon>
        <taxon>Pseudomonas</taxon>
    </lineage>
</organism>
<dbReference type="OrthoDB" id="9811121at2"/>
<feature type="domain" description="CN hydrolase" evidence="2">
    <location>
        <begin position="1"/>
        <end position="239"/>
    </location>
</feature>
<protein>
    <submittedName>
        <fullName evidence="3">Predicted amidohydrolase</fullName>
    </submittedName>
</protein>
<dbReference type="Pfam" id="PF00795">
    <property type="entry name" value="CN_hydrolase"/>
    <property type="match status" value="1"/>
</dbReference>
<evidence type="ECO:0000313" key="3">
    <source>
        <dbReference type="EMBL" id="SDI49484.1"/>
    </source>
</evidence>
<dbReference type="CDD" id="cd07576">
    <property type="entry name" value="R-amidase_like"/>
    <property type="match status" value="1"/>
</dbReference>
<dbReference type="STRING" id="428992.SAMN05216272_11090"/>
<evidence type="ECO:0000259" key="2">
    <source>
        <dbReference type="PROSITE" id="PS50263"/>
    </source>
</evidence>
<proteinExistence type="predicted"/>
<dbReference type="Gene3D" id="3.60.110.10">
    <property type="entry name" value="Carbon-nitrogen hydrolase"/>
    <property type="match status" value="1"/>
</dbReference>
<dbReference type="RefSeq" id="WP_090266249.1">
    <property type="nucleotide sequence ID" value="NZ_FNDS01000010.1"/>
</dbReference>
<dbReference type="PANTHER" id="PTHR43674:SF2">
    <property type="entry name" value="BETA-UREIDOPROPIONASE"/>
    <property type="match status" value="1"/>
</dbReference>
<dbReference type="GO" id="GO:0033388">
    <property type="term" value="P:putrescine biosynthetic process from arginine"/>
    <property type="evidence" value="ECO:0007669"/>
    <property type="project" value="TreeGrafter"/>
</dbReference>
<dbReference type="AlphaFoldDB" id="A0A1G8L161"/>
<keyword evidence="1 3" id="KW-0378">Hydrolase</keyword>
<keyword evidence="4" id="KW-1185">Reference proteome</keyword>
<gene>
    <name evidence="3" type="ORF">SAMN05216272_11090</name>
</gene>
<dbReference type="InterPro" id="IPR050345">
    <property type="entry name" value="Aliph_Amidase/BUP"/>
</dbReference>
<evidence type="ECO:0000256" key="1">
    <source>
        <dbReference type="ARBA" id="ARBA00022801"/>
    </source>
</evidence>